<proteinExistence type="predicted"/>
<reference evidence="1 2" key="1">
    <citation type="submission" date="2014-06" db="EMBL/GenBank/DDBJ databases">
        <title>Evolutionary Origins and Diversification of the Mycorrhizal Mutualists.</title>
        <authorList>
            <consortium name="DOE Joint Genome Institute"/>
            <consortium name="Mycorrhizal Genomics Consortium"/>
            <person name="Kohler A."/>
            <person name="Kuo A."/>
            <person name="Nagy L.G."/>
            <person name="Floudas D."/>
            <person name="Copeland A."/>
            <person name="Barry K.W."/>
            <person name="Cichocki N."/>
            <person name="Veneault-Fourrey C."/>
            <person name="LaButti K."/>
            <person name="Lindquist E.A."/>
            <person name="Lipzen A."/>
            <person name="Lundell T."/>
            <person name="Morin E."/>
            <person name="Murat C."/>
            <person name="Riley R."/>
            <person name="Ohm R."/>
            <person name="Sun H."/>
            <person name="Tunlid A."/>
            <person name="Henrissat B."/>
            <person name="Grigoriev I.V."/>
            <person name="Hibbett D.S."/>
            <person name="Martin F."/>
        </authorList>
    </citation>
    <scope>NUCLEOTIDE SEQUENCE [LARGE SCALE GENOMIC DNA]</scope>
    <source>
        <strain evidence="1 2">SS14</strain>
    </source>
</reference>
<dbReference type="Proteomes" id="UP000054279">
    <property type="component" value="Unassembled WGS sequence"/>
</dbReference>
<dbReference type="AlphaFoldDB" id="A0A0C9UKN9"/>
<gene>
    <name evidence="1" type="ORF">M422DRAFT_262361</name>
</gene>
<organism evidence="1 2">
    <name type="scientific">Sphaerobolus stellatus (strain SS14)</name>
    <dbReference type="NCBI Taxonomy" id="990650"/>
    <lineage>
        <taxon>Eukaryota</taxon>
        <taxon>Fungi</taxon>
        <taxon>Dikarya</taxon>
        <taxon>Basidiomycota</taxon>
        <taxon>Agaricomycotina</taxon>
        <taxon>Agaricomycetes</taxon>
        <taxon>Phallomycetidae</taxon>
        <taxon>Geastrales</taxon>
        <taxon>Sphaerobolaceae</taxon>
        <taxon>Sphaerobolus</taxon>
    </lineage>
</organism>
<dbReference type="OrthoDB" id="432234at2759"/>
<sequence length="189" mass="21105">MASDTITGQNSAEEDFLFILAPASHPTKTLPRLLADNEGIPLFKQSVTLQTVFRQAGQDPEQVAFRDALLRQRTYTITQEDFELLSKQFWTNISIEEKTLFADALHLLPAKVMISEYNLHALAMLGNPVVCIKVKHNCTEAKKASEEDADGLEKQVLLAEGACCQETPPDFRPEPFRLELSLASTTLKE</sequence>
<dbReference type="EMBL" id="KN837189">
    <property type="protein sequence ID" value="KIJ35399.1"/>
    <property type="molecule type" value="Genomic_DNA"/>
</dbReference>
<dbReference type="HOGENOM" id="CLU_1435254_0_0_1"/>
<protein>
    <submittedName>
        <fullName evidence="1">Uncharacterized protein</fullName>
    </submittedName>
</protein>
<evidence type="ECO:0000313" key="2">
    <source>
        <dbReference type="Proteomes" id="UP000054279"/>
    </source>
</evidence>
<keyword evidence="2" id="KW-1185">Reference proteome</keyword>
<accession>A0A0C9UKN9</accession>
<evidence type="ECO:0000313" key="1">
    <source>
        <dbReference type="EMBL" id="KIJ35399.1"/>
    </source>
</evidence>
<name>A0A0C9UKN9_SPHS4</name>